<evidence type="ECO:0000313" key="1">
    <source>
        <dbReference type="EMBL" id="VDO92109.1"/>
    </source>
</evidence>
<organism evidence="2 3">
    <name type="scientific">Heligmosomoides polygyrus</name>
    <name type="common">Parasitic roundworm</name>
    <dbReference type="NCBI Taxonomy" id="6339"/>
    <lineage>
        <taxon>Eukaryota</taxon>
        <taxon>Metazoa</taxon>
        <taxon>Ecdysozoa</taxon>
        <taxon>Nematoda</taxon>
        <taxon>Chromadorea</taxon>
        <taxon>Rhabditida</taxon>
        <taxon>Rhabditina</taxon>
        <taxon>Rhabditomorpha</taxon>
        <taxon>Strongyloidea</taxon>
        <taxon>Heligmosomidae</taxon>
        <taxon>Heligmosomoides</taxon>
    </lineage>
</organism>
<protein>
    <submittedName>
        <fullName evidence="3">tRNA-synt_2 domain-containing protein</fullName>
    </submittedName>
</protein>
<dbReference type="AlphaFoldDB" id="A0A183FVP8"/>
<accession>A0A3P7ZNZ8</accession>
<dbReference type="OrthoDB" id="10017160at2759"/>
<accession>A0A183FVP8</accession>
<dbReference type="WBParaSite" id="HPBE_0001242501-mRNA-1">
    <property type="protein sequence ID" value="HPBE_0001242501-mRNA-1"/>
    <property type="gene ID" value="HPBE_0001242501"/>
</dbReference>
<reference evidence="3" key="2">
    <citation type="submission" date="2019-09" db="UniProtKB">
        <authorList>
            <consortium name="WormBaseParasite"/>
        </authorList>
    </citation>
    <scope>IDENTIFICATION</scope>
</reference>
<dbReference type="Proteomes" id="UP000050761">
    <property type="component" value="Unassembled WGS sequence"/>
</dbReference>
<evidence type="ECO:0000313" key="2">
    <source>
        <dbReference type="Proteomes" id="UP000050761"/>
    </source>
</evidence>
<keyword evidence="2" id="KW-1185">Reference proteome</keyword>
<reference evidence="1 2" key="1">
    <citation type="submission" date="2018-11" db="EMBL/GenBank/DDBJ databases">
        <authorList>
            <consortium name="Pathogen Informatics"/>
        </authorList>
    </citation>
    <scope>NUCLEOTIDE SEQUENCE [LARGE SCALE GENOMIC DNA]</scope>
</reference>
<proteinExistence type="predicted"/>
<dbReference type="EMBL" id="UZAH01027496">
    <property type="protein sequence ID" value="VDO92109.1"/>
    <property type="molecule type" value="Genomic_DNA"/>
</dbReference>
<sequence length="106" mass="11929">MNGVEALKGWQLFETLTVQGEISTYISTAKRASIRFRGGDMDFGLEVQHMETFIALEAVKEDPEVSTRSPAMRLRCSHPTVLSRLQSLGYRKVLTRCVPHVLSESM</sequence>
<gene>
    <name evidence="1" type="ORF">HPBE_LOCUS12426</name>
</gene>
<evidence type="ECO:0000313" key="3">
    <source>
        <dbReference type="WBParaSite" id="HPBE_0001242501-mRNA-1"/>
    </source>
</evidence>
<name>A0A183FVP8_HELPZ</name>